<evidence type="ECO:0000313" key="2">
    <source>
        <dbReference type="EMBL" id="TGE09616.1"/>
    </source>
</evidence>
<accession>A0A4Z0PAE1</accession>
<evidence type="ECO:0000313" key="3">
    <source>
        <dbReference type="Proteomes" id="UP000298337"/>
    </source>
</evidence>
<dbReference type="AlphaFoldDB" id="A0A4Z0PAE1"/>
<feature type="domain" description="CdiI immunity protein" evidence="1">
    <location>
        <begin position="6"/>
        <end position="87"/>
    </location>
</feature>
<dbReference type="Proteomes" id="UP000298337">
    <property type="component" value="Unassembled WGS sequence"/>
</dbReference>
<organism evidence="2 3">
    <name type="scientific">Hymenobacter fodinae</name>
    <dbReference type="NCBI Taxonomy" id="2510796"/>
    <lineage>
        <taxon>Bacteria</taxon>
        <taxon>Pseudomonadati</taxon>
        <taxon>Bacteroidota</taxon>
        <taxon>Cytophagia</taxon>
        <taxon>Cytophagales</taxon>
        <taxon>Hymenobacteraceae</taxon>
        <taxon>Hymenobacter</taxon>
    </lineage>
</organism>
<comment type="caution">
    <text evidence="2">The sequence shown here is derived from an EMBL/GenBank/DDBJ whole genome shotgun (WGS) entry which is preliminary data.</text>
</comment>
<gene>
    <name evidence="2" type="ORF">EU556_01925</name>
</gene>
<protein>
    <recommendedName>
        <fullName evidence="1">CdiI immunity protein domain-containing protein</fullName>
    </recommendedName>
</protein>
<name>A0A4Z0PAE1_9BACT</name>
<dbReference type="EMBL" id="SRLA01000001">
    <property type="protein sequence ID" value="TGE09616.1"/>
    <property type="molecule type" value="Genomic_DNA"/>
</dbReference>
<evidence type="ECO:0000259" key="1">
    <source>
        <dbReference type="Pfam" id="PF18593"/>
    </source>
</evidence>
<sequence>MQYKEKYPQLYQFLGGYFPDADLFDLSDEEVTINYKAEARPESVSEVIKELEALVSDPPSWQTAAEDANRYFEHPDDIVDWLRGIRRILASENRL</sequence>
<reference evidence="2 3" key="1">
    <citation type="submission" date="2019-04" db="EMBL/GenBank/DDBJ databases">
        <authorList>
            <person name="Feng G."/>
            <person name="Zhang J."/>
            <person name="Zhu H."/>
        </authorList>
    </citation>
    <scope>NUCLEOTIDE SEQUENCE [LARGE SCALE GENOMIC DNA]</scope>
    <source>
        <strain evidence="2 3">92R-1</strain>
    </source>
</reference>
<dbReference type="Pfam" id="PF18593">
    <property type="entry name" value="CdiI_2"/>
    <property type="match status" value="1"/>
</dbReference>
<dbReference type="InterPro" id="IPR041129">
    <property type="entry name" value="CdiI_2"/>
</dbReference>
<dbReference type="OrthoDB" id="1275091at2"/>
<dbReference type="RefSeq" id="WP_135430465.1">
    <property type="nucleotide sequence ID" value="NZ_SRLA01000001.1"/>
</dbReference>
<keyword evidence="3" id="KW-1185">Reference proteome</keyword>
<proteinExistence type="predicted"/>